<evidence type="ECO:0000313" key="2">
    <source>
        <dbReference type="Proteomes" id="UP000658131"/>
    </source>
</evidence>
<proteinExistence type="predicted"/>
<name>A0ABR7NG28_9FIRM</name>
<dbReference type="Pfam" id="PF12669">
    <property type="entry name" value="FeoB_associated"/>
    <property type="match status" value="1"/>
</dbReference>
<organism evidence="1 2">
    <name type="scientific">Yanshouia hominis</name>
    <dbReference type="NCBI Taxonomy" id="2763673"/>
    <lineage>
        <taxon>Bacteria</taxon>
        <taxon>Bacillati</taxon>
        <taxon>Bacillota</taxon>
        <taxon>Clostridia</taxon>
        <taxon>Eubacteriales</taxon>
        <taxon>Oscillospiraceae</taxon>
        <taxon>Yanshouia</taxon>
    </lineage>
</organism>
<keyword evidence="2" id="KW-1185">Reference proteome</keyword>
<evidence type="ECO:0000313" key="1">
    <source>
        <dbReference type="EMBL" id="MBC8575361.1"/>
    </source>
</evidence>
<dbReference type="Proteomes" id="UP000658131">
    <property type="component" value="Unassembled WGS sequence"/>
</dbReference>
<reference evidence="1 2" key="1">
    <citation type="submission" date="2020-08" db="EMBL/GenBank/DDBJ databases">
        <title>Genome public.</title>
        <authorList>
            <person name="Liu C."/>
            <person name="Sun Q."/>
        </authorList>
    </citation>
    <scope>NUCLEOTIDE SEQUENCE [LARGE SCALE GENOMIC DNA]</scope>
    <source>
        <strain evidence="1 2">BX1</strain>
    </source>
</reference>
<dbReference type="EMBL" id="JACRTB010000003">
    <property type="protein sequence ID" value="MBC8575361.1"/>
    <property type="molecule type" value="Genomic_DNA"/>
</dbReference>
<dbReference type="RefSeq" id="WP_262399003.1">
    <property type="nucleotide sequence ID" value="NZ_JACRTB010000003.1"/>
</dbReference>
<gene>
    <name evidence="1" type="ORF">H8717_02900</name>
</gene>
<comment type="caution">
    <text evidence="1">The sequence shown here is derived from an EMBL/GenBank/DDBJ whole genome shotgun (WGS) entry which is preliminary data.</text>
</comment>
<sequence length="46" mass="4849">MGNLIVGAILAACIFFAVRYLYRQAKKGQCAGCSGCKGGHDCHCGR</sequence>
<accession>A0ABR7NG28</accession>
<protein>
    <submittedName>
        <fullName evidence="1">FeoB-associated Cys-rich membrane protein</fullName>
    </submittedName>
</protein>